<evidence type="ECO:0000313" key="8">
    <source>
        <dbReference type="EMBL" id="AHG63377.1"/>
    </source>
</evidence>
<evidence type="ECO:0000256" key="5">
    <source>
        <dbReference type="ARBA" id="ARBA00022729"/>
    </source>
</evidence>
<dbReference type="eggNOG" id="COG0614">
    <property type="taxonomic scope" value="Bacteria"/>
</dbReference>
<evidence type="ECO:0000256" key="4">
    <source>
        <dbReference type="ARBA" id="ARBA00022496"/>
    </source>
</evidence>
<comment type="subcellular location">
    <subcellularLocation>
        <location evidence="1">Cell envelope</location>
    </subcellularLocation>
</comment>
<keyword evidence="9" id="KW-1185">Reference proteome</keyword>
<dbReference type="RefSeq" id="WP_162472008.1">
    <property type="nucleotide sequence ID" value="NZ_CP003915.1"/>
</dbReference>
<dbReference type="Gene3D" id="3.40.50.1980">
    <property type="entry name" value="Nitrogenase molybdenum iron protein domain"/>
    <property type="match status" value="2"/>
</dbReference>
<dbReference type="EMBL" id="CP003915">
    <property type="protein sequence ID" value="AHG63377.1"/>
    <property type="molecule type" value="Genomic_DNA"/>
</dbReference>
<keyword evidence="4" id="KW-0408">Iron</keyword>
<evidence type="ECO:0000256" key="6">
    <source>
        <dbReference type="SAM" id="SignalP"/>
    </source>
</evidence>
<dbReference type="PANTHER" id="PTHR30532:SF1">
    <property type="entry name" value="IRON(3+)-HYDROXAMATE-BINDING PROTEIN FHUD"/>
    <property type="match status" value="1"/>
</dbReference>
<evidence type="ECO:0000256" key="2">
    <source>
        <dbReference type="ARBA" id="ARBA00008814"/>
    </source>
</evidence>
<comment type="similarity">
    <text evidence="2">Belongs to the bacterial solute-binding protein 8 family.</text>
</comment>
<dbReference type="KEGG" id="amim:MIM_c12830"/>
<dbReference type="HOGENOM" id="CLU_873919_0_0_4"/>
<feature type="signal peptide" evidence="6">
    <location>
        <begin position="1"/>
        <end position="24"/>
    </location>
</feature>
<accession>W0PD36</accession>
<gene>
    <name evidence="8" type="ORF">MIM_c12830</name>
</gene>
<reference evidence="8 9" key="1">
    <citation type="journal article" date="2014" name="Microbiology">
        <title>Unravelling the complete genome sequence of Advenella mimigardefordensis strain DPN7T and novel insights in the catabolism of the xenobiotic polythioester precursor 3,3'-dithiodipropionate.</title>
        <authorList>
            <person name="Wubbeler J.H."/>
            <person name="Hiessl S."/>
            <person name="Schuldes J."/>
            <person name="Thurmer A."/>
            <person name="Daniel R."/>
            <person name="Steinbuchel A."/>
        </authorList>
    </citation>
    <scope>NUCLEOTIDE SEQUENCE [LARGE SCALE GENOMIC DNA]</scope>
    <source>
        <strain evidence="9">DSM 17166 / LMG 22922 / DPN7</strain>
    </source>
</reference>
<name>W0PD36_ADVMD</name>
<dbReference type="PANTHER" id="PTHR30532">
    <property type="entry name" value="IRON III DICITRATE-BINDING PERIPLASMIC PROTEIN"/>
    <property type="match status" value="1"/>
</dbReference>
<dbReference type="AlphaFoldDB" id="W0PD36"/>
<organism evidence="8 9">
    <name type="scientific">Advenella mimigardefordensis (strain DSM 17166 / LMG 22922 / DPN7)</name>
    <dbReference type="NCBI Taxonomy" id="1247726"/>
    <lineage>
        <taxon>Bacteria</taxon>
        <taxon>Pseudomonadati</taxon>
        <taxon>Pseudomonadota</taxon>
        <taxon>Betaproteobacteria</taxon>
        <taxon>Burkholderiales</taxon>
        <taxon>Alcaligenaceae</taxon>
    </lineage>
</organism>
<keyword evidence="4" id="KW-0406">Ion transport</keyword>
<protein>
    <submittedName>
        <fullName evidence="8">Putative iron ABC transporter ATP-binding protein</fullName>
    </submittedName>
</protein>
<dbReference type="InterPro" id="IPR051313">
    <property type="entry name" value="Bact_iron-sidero_bind"/>
</dbReference>
<evidence type="ECO:0000256" key="3">
    <source>
        <dbReference type="ARBA" id="ARBA00022448"/>
    </source>
</evidence>
<keyword evidence="4" id="KW-0410">Iron transport</keyword>
<feature type="domain" description="Fe/B12 periplasmic-binding" evidence="7">
    <location>
        <begin position="46"/>
        <end position="316"/>
    </location>
</feature>
<dbReference type="InterPro" id="IPR002491">
    <property type="entry name" value="ABC_transptr_periplasmic_BD"/>
</dbReference>
<evidence type="ECO:0000256" key="1">
    <source>
        <dbReference type="ARBA" id="ARBA00004196"/>
    </source>
</evidence>
<sequence>MTFRTFRYGCMLALTVLSTSPALADTRMFTDDLGRQVEVPRKPQRIVSLHDLDITIPLLELGVYPVASHGRQALDGTRFMRSSARLTGVDFDNSDIAFLGTTDINIEAVAAAKPDLIITGPNRKLPIPQLARIAPTVLIDNLSGGAPHIYKRLAELTNTQSRLAILDRRYQSQLAELRHVVGDPSKVTVSVFQAQNGKIGVYHTYRSLGRVLRDAGFRFPDIINSIPEGDRIEVSAERLQELDADFVFDAYRSDKGGKPADEIEAMQKVMQGYCEFLAACREGRYILVTREEAISNSYAALNLMVSLVQSHISGRPLPAQPAR</sequence>
<dbReference type="Proteomes" id="UP000019095">
    <property type="component" value="Chromosome"/>
</dbReference>
<proteinExistence type="inferred from homology"/>
<dbReference type="GO" id="GO:0005524">
    <property type="term" value="F:ATP binding"/>
    <property type="evidence" value="ECO:0007669"/>
    <property type="project" value="UniProtKB-KW"/>
</dbReference>
<dbReference type="GO" id="GO:0030288">
    <property type="term" value="C:outer membrane-bounded periplasmic space"/>
    <property type="evidence" value="ECO:0007669"/>
    <property type="project" value="TreeGrafter"/>
</dbReference>
<feature type="chain" id="PRO_5004792835" evidence="6">
    <location>
        <begin position="25"/>
        <end position="323"/>
    </location>
</feature>
<dbReference type="PATRIC" id="fig|1247726.3.peg.1408"/>
<dbReference type="GO" id="GO:1901678">
    <property type="term" value="P:iron coordination entity transport"/>
    <property type="evidence" value="ECO:0007669"/>
    <property type="project" value="UniProtKB-ARBA"/>
</dbReference>
<dbReference type="STRING" id="1247726.MIM_c12830"/>
<dbReference type="SUPFAM" id="SSF53807">
    <property type="entry name" value="Helical backbone' metal receptor"/>
    <property type="match status" value="1"/>
</dbReference>
<keyword evidence="8" id="KW-0067">ATP-binding</keyword>
<dbReference type="Pfam" id="PF01497">
    <property type="entry name" value="Peripla_BP_2"/>
    <property type="match status" value="1"/>
</dbReference>
<keyword evidence="5 6" id="KW-0732">Signal</keyword>
<evidence type="ECO:0000313" key="9">
    <source>
        <dbReference type="Proteomes" id="UP000019095"/>
    </source>
</evidence>
<keyword evidence="8" id="KW-0547">Nucleotide-binding</keyword>
<evidence type="ECO:0000259" key="7">
    <source>
        <dbReference type="PROSITE" id="PS50983"/>
    </source>
</evidence>
<dbReference type="PROSITE" id="PS50983">
    <property type="entry name" value="FE_B12_PBP"/>
    <property type="match status" value="1"/>
</dbReference>
<keyword evidence="3" id="KW-0813">Transport</keyword>